<comment type="cofactor">
    <cofactor evidence="1">
        <name>FMN</name>
        <dbReference type="ChEBI" id="CHEBI:58210"/>
    </cofactor>
</comment>
<dbReference type="GO" id="GO:0010181">
    <property type="term" value="F:FMN binding"/>
    <property type="evidence" value="ECO:0007669"/>
    <property type="project" value="InterPro"/>
</dbReference>
<dbReference type="InterPro" id="IPR044152">
    <property type="entry name" value="YqjM-like"/>
</dbReference>
<dbReference type="RefSeq" id="WP_202242485.1">
    <property type="nucleotide sequence ID" value="NZ_JAESIY010000002.1"/>
</dbReference>
<dbReference type="EMBL" id="JAESIY010000002">
    <property type="protein sequence ID" value="MBL3655149.1"/>
    <property type="molecule type" value="Genomic_DNA"/>
</dbReference>
<keyword evidence="3" id="KW-0288">FMN</keyword>
<name>A0A937JXZ5_9BACT</name>
<organism evidence="7 8">
    <name type="scientific">Fulvivirga sediminis</name>
    <dbReference type="NCBI Taxonomy" id="2803949"/>
    <lineage>
        <taxon>Bacteria</taxon>
        <taxon>Pseudomonadati</taxon>
        <taxon>Bacteroidota</taxon>
        <taxon>Cytophagia</taxon>
        <taxon>Cytophagales</taxon>
        <taxon>Fulvivirgaceae</taxon>
        <taxon>Fulvivirga</taxon>
    </lineage>
</organism>
<evidence type="ECO:0000256" key="1">
    <source>
        <dbReference type="ARBA" id="ARBA00001917"/>
    </source>
</evidence>
<comment type="caution">
    <text evidence="7">The sequence shown here is derived from an EMBL/GenBank/DDBJ whole genome shotgun (WGS) entry which is preliminary data.</text>
</comment>
<protein>
    <submittedName>
        <fullName evidence="7">NADH:flavin oxidoreductase</fullName>
    </submittedName>
</protein>
<keyword evidence="8" id="KW-1185">Reference proteome</keyword>
<dbReference type="Proteomes" id="UP000659388">
    <property type="component" value="Unassembled WGS sequence"/>
</dbReference>
<feature type="domain" description="NADH:flavin oxidoreductase/NADH oxidase N-terminal" evidence="6">
    <location>
        <begin position="5"/>
        <end position="281"/>
    </location>
</feature>
<dbReference type="InterPro" id="IPR013785">
    <property type="entry name" value="Aldolase_TIM"/>
</dbReference>
<keyword evidence="5" id="KW-0560">Oxidoreductase</keyword>
<dbReference type="AlphaFoldDB" id="A0A937JXZ5"/>
<evidence type="ECO:0000256" key="3">
    <source>
        <dbReference type="ARBA" id="ARBA00022643"/>
    </source>
</evidence>
<dbReference type="PANTHER" id="PTHR43303:SF4">
    <property type="entry name" value="NADPH DEHYDROGENASE C23G7.10C-RELATED"/>
    <property type="match status" value="1"/>
</dbReference>
<evidence type="ECO:0000256" key="5">
    <source>
        <dbReference type="ARBA" id="ARBA00023002"/>
    </source>
</evidence>
<reference evidence="7" key="1">
    <citation type="submission" date="2021-01" db="EMBL/GenBank/DDBJ databases">
        <title>Fulvivirga kasyanovii gen. nov., sp nov., a novel member of the phylum Bacteroidetes isolated from seawater in a mussel farm.</title>
        <authorList>
            <person name="Zhao L.-H."/>
            <person name="Wang Z.-J."/>
        </authorList>
    </citation>
    <scope>NUCLEOTIDE SEQUENCE</scope>
    <source>
        <strain evidence="7">2943</strain>
    </source>
</reference>
<evidence type="ECO:0000259" key="6">
    <source>
        <dbReference type="Pfam" id="PF00724"/>
    </source>
</evidence>
<keyword evidence="4" id="KW-0521">NADP</keyword>
<evidence type="ECO:0000256" key="4">
    <source>
        <dbReference type="ARBA" id="ARBA00022857"/>
    </source>
</evidence>
<dbReference type="CDD" id="cd04747">
    <property type="entry name" value="OYE_like_5_FMN"/>
    <property type="match status" value="1"/>
</dbReference>
<dbReference type="GO" id="GO:0050661">
    <property type="term" value="F:NADP binding"/>
    <property type="evidence" value="ECO:0007669"/>
    <property type="project" value="InterPro"/>
</dbReference>
<proteinExistence type="predicted"/>
<accession>A0A937JXZ5</accession>
<dbReference type="GO" id="GO:0003959">
    <property type="term" value="F:NADPH dehydrogenase activity"/>
    <property type="evidence" value="ECO:0007669"/>
    <property type="project" value="InterPro"/>
</dbReference>
<gene>
    <name evidence="7" type="ORF">JL102_03350</name>
</gene>
<dbReference type="Gene3D" id="3.20.20.70">
    <property type="entry name" value="Aldolase class I"/>
    <property type="match status" value="1"/>
</dbReference>
<evidence type="ECO:0000256" key="2">
    <source>
        <dbReference type="ARBA" id="ARBA00022630"/>
    </source>
</evidence>
<dbReference type="SUPFAM" id="SSF51395">
    <property type="entry name" value="FMN-linked oxidoreductases"/>
    <property type="match status" value="1"/>
</dbReference>
<evidence type="ECO:0000313" key="7">
    <source>
        <dbReference type="EMBL" id="MBL3655149.1"/>
    </source>
</evidence>
<dbReference type="FunFam" id="3.20.20.70:FF:000262">
    <property type="entry name" value="NADH:flavin oxidoreductase"/>
    <property type="match status" value="1"/>
</dbReference>
<dbReference type="Pfam" id="PF00724">
    <property type="entry name" value="Oxidored_FMN"/>
    <property type="match status" value="1"/>
</dbReference>
<dbReference type="InterPro" id="IPR001155">
    <property type="entry name" value="OxRdtase_FMN_N"/>
</dbReference>
<sequence length="353" mass="39531">MNLESLFEPFSYRGLSLKNRFVMAPMTRTKSPQGVPTDQVADYYSRRAASDLGLILTEGTVIDRPSSKNHPDIPNFYGEALNSWEKVVQDVHANGGKIAPQIWHVGNTTIPDVTMPDPMEGPETMSVEDIEDAIQKFAESAAAAKRLGFDTLELHGAHGYLIDQFFWPGTNNRTDEYGGDTIAKRNKFAIEVIKAVRAAVGKDMVIILRLSQWKQQDFSVKIAQNPTEMEQWLQPLADAGVDIFHCSQRRFWEPEFEDSDLNFAGWAKKITGQPTITVGSVGLSGDFLGSFAGQGAEKNNNLDELVRRYDRGDFDLIAVGRAILQDFEWVKKVKEGKLDELKEFSPESLGVYY</sequence>
<keyword evidence="2" id="KW-0285">Flavoprotein</keyword>
<evidence type="ECO:0000313" key="8">
    <source>
        <dbReference type="Proteomes" id="UP000659388"/>
    </source>
</evidence>
<dbReference type="PANTHER" id="PTHR43303">
    <property type="entry name" value="NADPH DEHYDROGENASE C23G7.10C-RELATED"/>
    <property type="match status" value="1"/>
</dbReference>